<reference evidence="6" key="1">
    <citation type="journal article" date="2019" name="Int. J. Syst. Evol. Microbiol.">
        <title>The Global Catalogue of Microorganisms (GCM) 10K type strain sequencing project: providing services to taxonomists for standard genome sequencing and annotation.</title>
        <authorList>
            <consortium name="The Broad Institute Genomics Platform"/>
            <consortium name="The Broad Institute Genome Sequencing Center for Infectious Disease"/>
            <person name="Wu L."/>
            <person name="Ma J."/>
        </authorList>
    </citation>
    <scope>NUCLEOTIDE SEQUENCE [LARGE SCALE GENOMIC DNA]</scope>
    <source>
        <strain evidence="6">CCUG 55590</strain>
    </source>
</reference>
<dbReference type="RefSeq" id="WP_214786121.1">
    <property type="nucleotide sequence ID" value="NZ_JANIEL010000003.1"/>
</dbReference>
<dbReference type="Proteomes" id="UP001596439">
    <property type="component" value="Unassembled WGS sequence"/>
</dbReference>
<evidence type="ECO:0000313" key="6">
    <source>
        <dbReference type="Proteomes" id="UP001596439"/>
    </source>
</evidence>
<dbReference type="SMART" id="SM00418">
    <property type="entry name" value="HTH_ARSR"/>
    <property type="match status" value="1"/>
</dbReference>
<evidence type="ECO:0000256" key="2">
    <source>
        <dbReference type="ARBA" id="ARBA00023125"/>
    </source>
</evidence>
<dbReference type="PRINTS" id="PR00778">
    <property type="entry name" value="HTHARSR"/>
</dbReference>
<dbReference type="InterPro" id="IPR036388">
    <property type="entry name" value="WH-like_DNA-bd_sf"/>
</dbReference>
<dbReference type="CDD" id="cd00090">
    <property type="entry name" value="HTH_ARSR"/>
    <property type="match status" value="1"/>
</dbReference>
<dbReference type="PANTHER" id="PTHR33154:SF33">
    <property type="entry name" value="TRANSCRIPTIONAL REPRESSOR SDPR"/>
    <property type="match status" value="1"/>
</dbReference>
<dbReference type="Gene3D" id="1.10.10.10">
    <property type="entry name" value="Winged helix-like DNA-binding domain superfamily/Winged helix DNA-binding domain"/>
    <property type="match status" value="1"/>
</dbReference>
<name>A0ABW2PH25_9BACL</name>
<proteinExistence type="predicted"/>
<dbReference type="InterPro" id="IPR001845">
    <property type="entry name" value="HTH_ArsR_DNA-bd_dom"/>
</dbReference>
<organism evidence="5 6">
    <name type="scientific">Exiguobacterium aestuarii</name>
    <dbReference type="NCBI Taxonomy" id="273527"/>
    <lineage>
        <taxon>Bacteria</taxon>
        <taxon>Bacillati</taxon>
        <taxon>Bacillota</taxon>
        <taxon>Bacilli</taxon>
        <taxon>Bacillales</taxon>
        <taxon>Bacillales Family XII. Incertae Sedis</taxon>
        <taxon>Exiguobacterium</taxon>
    </lineage>
</organism>
<dbReference type="InterPro" id="IPR036390">
    <property type="entry name" value="WH_DNA-bd_sf"/>
</dbReference>
<dbReference type="Pfam" id="PF01022">
    <property type="entry name" value="HTH_5"/>
    <property type="match status" value="1"/>
</dbReference>
<evidence type="ECO:0000256" key="3">
    <source>
        <dbReference type="ARBA" id="ARBA00023163"/>
    </source>
</evidence>
<evidence type="ECO:0000256" key="1">
    <source>
        <dbReference type="ARBA" id="ARBA00023015"/>
    </source>
</evidence>
<sequence>MEERLASLFHALADPNRLRMIELLRKQEWTVGMMANQLGISQPQTSKHLRILYDAGLVTVTIDANRRRYALKSQALKPLDAWRTYMARETERLDRLETFLAESQREENGS</sequence>
<keyword evidence="1" id="KW-0805">Transcription regulation</keyword>
<keyword evidence="2" id="KW-0238">DNA-binding</keyword>
<keyword evidence="6" id="KW-1185">Reference proteome</keyword>
<dbReference type="InterPro" id="IPR051081">
    <property type="entry name" value="HTH_MetalResp_TranReg"/>
</dbReference>
<dbReference type="NCBIfam" id="NF033788">
    <property type="entry name" value="HTH_metalloreg"/>
    <property type="match status" value="1"/>
</dbReference>
<dbReference type="InterPro" id="IPR011991">
    <property type="entry name" value="ArsR-like_HTH"/>
</dbReference>
<comment type="caution">
    <text evidence="5">The sequence shown here is derived from an EMBL/GenBank/DDBJ whole genome shotgun (WGS) entry which is preliminary data.</text>
</comment>
<gene>
    <name evidence="5" type="ORF">ACFQO8_00885</name>
</gene>
<dbReference type="PANTHER" id="PTHR33154">
    <property type="entry name" value="TRANSCRIPTIONAL REGULATOR, ARSR FAMILY"/>
    <property type="match status" value="1"/>
</dbReference>
<feature type="domain" description="HTH arsR-type" evidence="4">
    <location>
        <begin position="1"/>
        <end position="91"/>
    </location>
</feature>
<dbReference type="SUPFAM" id="SSF46785">
    <property type="entry name" value="Winged helix' DNA-binding domain"/>
    <property type="match status" value="1"/>
</dbReference>
<evidence type="ECO:0000259" key="4">
    <source>
        <dbReference type="PROSITE" id="PS50987"/>
    </source>
</evidence>
<evidence type="ECO:0000313" key="5">
    <source>
        <dbReference type="EMBL" id="MFC7388674.1"/>
    </source>
</evidence>
<protein>
    <submittedName>
        <fullName evidence="5">ArsR/SmtB family transcription factor</fullName>
    </submittedName>
</protein>
<accession>A0ABW2PH25</accession>
<dbReference type="EMBL" id="JBHTCE010000001">
    <property type="protein sequence ID" value="MFC7388674.1"/>
    <property type="molecule type" value="Genomic_DNA"/>
</dbReference>
<keyword evidence="3" id="KW-0804">Transcription</keyword>
<dbReference type="PROSITE" id="PS50987">
    <property type="entry name" value="HTH_ARSR_2"/>
    <property type="match status" value="1"/>
</dbReference>